<feature type="binding site" evidence="7">
    <location>
        <position position="84"/>
    </location>
    <ligand>
        <name>Mg(2+)</name>
        <dbReference type="ChEBI" id="CHEBI:18420"/>
        <label>1</label>
        <note>catalytic</note>
    </ligand>
</feature>
<dbReference type="InterPro" id="IPR050725">
    <property type="entry name" value="CysQ/Inositol_MonoPase"/>
</dbReference>
<dbReference type="GO" id="GO:0046854">
    <property type="term" value="P:phosphatidylinositol phosphate biosynthetic process"/>
    <property type="evidence" value="ECO:0007669"/>
    <property type="project" value="InterPro"/>
</dbReference>
<keyword evidence="5 6" id="KW-0472">Membrane</keyword>
<dbReference type="NCBIfam" id="TIGR01331">
    <property type="entry name" value="bisphos_cysQ"/>
    <property type="match status" value="1"/>
</dbReference>
<dbReference type="Gene3D" id="3.30.540.10">
    <property type="entry name" value="Fructose-1,6-Bisphosphatase, subunit A, domain 1"/>
    <property type="match status" value="1"/>
</dbReference>
<keyword evidence="2 6" id="KW-1003">Cell membrane</keyword>
<keyword evidence="3 6" id="KW-0997">Cell inner membrane</keyword>
<proteinExistence type="inferred from homology"/>
<accession>A0A248UDY7</accession>
<evidence type="ECO:0000256" key="6">
    <source>
        <dbReference type="HAMAP-Rule" id="MF_02095"/>
    </source>
</evidence>
<dbReference type="HAMAP" id="MF_02095">
    <property type="entry name" value="CysQ"/>
    <property type="match status" value="1"/>
</dbReference>
<comment type="similarity">
    <text evidence="1 6">Belongs to the inositol monophosphatase superfamily. CysQ family.</text>
</comment>
<comment type="cofactor">
    <cofactor evidence="6 7">
        <name>Mg(2+)</name>
        <dbReference type="ChEBI" id="CHEBI:18420"/>
    </cofactor>
</comment>
<feature type="binding site" evidence="6">
    <location>
        <position position="62"/>
    </location>
    <ligand>
        <name>substrate</name>
    </ligand>
</feature>
<organism evidence="8 9">
    <name type="scientific">Ochrobactrum quorumnocens</name>
    <dbReference type="NCBI Taxonomy" id="271865"/>
    <lineage>
        <taxon>Bacteria</taxon>
        <taxon>Pseudomonadati</taxon>
        <taxon>Pseudomonadota</taxon>
        <taxon>Alphaproteobacteria</taxon>
        <taxon>Hyphomicrobiales</taxon>
        <taxon>Brucellaceae</taxon>
        <taxon>Brucella/Ochrobactrum group</taxon>
        <taxon>Ochrobactrum</taxon>
    </lineage>
</organism>
<evidence type="ECO:0000313" key="8">
    <source>
        <dbReference type="EMBL" id="ASV84529.1"/>
    </source>
</evidence>
<dbReference type="EC" id="3.1.3.7" evidence="6"/>
<evidence type="ECO:0000256" key="7">
    <source>
        <dbReference type="PIRSR" id="PIRSR600760-2"/>
    </source>
</evidence>
<keyword evidence="6 7" id="KW-0479">Metal-binding</keyword>
<dbReference type="PROSITE" id="PS00630">
    <property type="entry name" value="IMP_2"/>
    <property type="match status" value="1"/>
</dbReference>
<dbReference type="EMBL" id="CP022603">
    <property type="protein sequence ID" value="ASV84529.1"/>
    <property type="molecule type" value="Genomic_DNA"/>
</dbReference>
<feature type="binding site" evidence="6">
    <location>
        <begin position="84"/>
        <end position="87"/>
    </location>
    <ligand>
        <name>substrate</name>
    </ligand>
</feature>
<dbReference type="InterPro" id="IPR006240">
    <property type="entry name" value="CysQ"/>
</dbReference>
<protein>
    <recommendedName>
        <fullName evidence="6">3'(2'),5'-bisphosphate nucleotidase CysQ</fullName>
        <ecNumber evidence="6">3.1.3.7</ecNumber>
    </recommendedName>
    <alternativeName>
        <fullName evidence="6">3'(2'),5-bisphosphonucleoside 3'(2')-phosphohydrolase</fullName>
    </alternativeName>
    <alternativeName>
        <fullName evidence="6">3'-phosphoadenosine 5'-phosphate phosphatase</fullName>
        <shortName evidence="6">PAP phosphatase</shortName>
    </alternativeName>
</protein>
<evidence type="ECO:0000313" key="9">
    <source>
        <dbReference type="Proteomes" id="UP000215256"/>
    </source>
</evidence>
<feature type="binding site" evidence="7">
    <location>
        <position position="82"/>
    </location>
    <ligand>
        <name>Mg(2+)</name>
        <dbReference type="ChEBI" id="CHEBI:18420"/>
        <label>1</label>
        <note>catalytic</note>
    </ligand>
</feature>
<evidence type="ECO:0000256" key="1">
    <source>
        <dbReference type="ARBA" id="ARBA00005289"/>
    </source>
</evidence>
<dbReference type="GO" id="GO:0050427">
    <property type="term" value="P:3'-phosphoadenosine 5'-phosphosulfate metabolic process"/>
    <property type="evidence" value="ECO:0007669"/>
    <property type="project" value="TreeGrafter"/>
</dbReference>
<name>A0A248UDY7_9HYPH</name>
<dbReference type="InterPro" id="IPR020550">
    <property type="entry name" value="Inositol_monophosphatase_CS"/>
</dbReference>
<comment type="catalytic activity">
    <reaction evidence="6">
        <text>adenosine 3',5'-bisphosphate + H2O = AMP + phosphate</text>
        <dbReference type="Rhea" id="RHEA:10040"/>
        <dbReference type="ChEBI" id="CHEBI:15377"/>
        <dbReference type="ChEBI" id="CHEBI:43474"/>
        <dbReference type="ChEBI" id="CHEBI:58343"/>
        <dbReference type="ChEBI" id="CHEBI:456215"/>
        <dbReference type="EC" id="3.1.3.7"/>
    </reaction>
</comment>
<keyword evidence="4 6" id="KW-0378">Hydrolase</keyword>
<feature type="binding site" evidence="6">
    <location>
        <position position="210"/>
    </location>
    <ligand>
        <name>Mg(2+)</name>
        <dbReference type="ChEBI" id="CHEBI:18420"/>
        <label>2</label>
    </ligand>
</feature>
<dbReference type="SUPFAM" id="SSF56655">
    <property type="entry name" value="Carbohydrate phosphatase"/>
    <property type="match status" value="1"/>
</dbReference>
<sequence length="267" mass="29034">MIELFINAAMTAGEVIMQYYETGPVVQQKRDRSPVTDADLFAERVIFDALSYQLPGIPIVAEEAVADGRIPDLINRSFILVDPLDGTKEFIDRRGDFTVNIAFIEHGIPVCGVVYAPALGVLYGGDQSGAWKRMIESSSLSQWLPIAARKPDEIAVAVASRSHMCDETVAYLKKENITKLTQIGSSLKFCLIAEGRADVYPRLGRTMQWDTAAGDAILRSAGGHTRTLDGLPLKYGLSGGLESDKFVNPPFISCGSSDAFLPDDMNA</sequence>
<feature type="binding site" evidence="7">
    <location>
        <position position="62"/>
    </location>
    <ligand>
        <name>Mg(2+)</name>
        <dbReference type="ChEBI" id="CHEBI:18420"/>
        <label>1</label>
        <note>catalytic</note>
    </ligand>
</feature>
<feature type="binding site" evidence="6">
    <location>
        <position position="82"/>
    </location>
    <ligand>
        <name>Mg(2+)</name>
        <dbReference type="ChEBI" id="CHEBI:18420"/>
        <label>1</label>
    </ligand>
</feature>
<evidence type="ECO:0000256" key="3">
    <source>
        <dbReference type="ARBA" id="ARBA00022519"/>
    </source>
</evidence>
<comment type="subcellular location">
    <subcellularLocation>
        <location evidence="6">Cell inner membrane</location>
        <topology evidence="6">Peripheral membrane protein</topology>
        <orientation evidence="6">Cytoplasmic side</orientation>
    </subcellularLocation>
</comment>
<dbReference type="GO" id="GO:0000103">
    <property type="term" value="P:sulfate assimilation"/>
    <property type="evidence" value="ECO:0007669"/>
    <property type="project" value="TreeGrafter"/>
</dbReference>
<evidence type="ECO:0000256" key="5">
    <source>
        <dbReference type="ARBA" id="ARBA00023136"/>
    </source>
</evidence>
<dbReference type="PANTHER" id="PTHR43028:SF5">
    <property type="entry name" value="3'(2'),5'-BISPHOSPHATE NUCLEOTIDASE 1"/>
    <property type="match status" value="1"/>
</dbReference>
<feature type="binding site" evidence="6">
    <location>
        <position position="210"/>
    </location>
    <ligand>
        <name>substrate</name>
    </ligand>
</feature>
<dbReference type="AlphaFoldDB" id="A0A248UDY7"/>
<dbReference type="GO" id="GO:0000287">
    <property type="term" value="F:magnesium ion binding"/>
    <property type="evidence" value="ECO:0007669"/>
    <property type="project" value="UniProtKB-UniRule"/>
</dbReference>
<keyword evidence="6 7" id="KW-0460">Magnesium</keyword>
<reference evidence="8 9" key="1">
    <citation type="submission" date="2017-07" db="EMBL/GenBank/DDBJ databases">
        <title>Phylogenetic study on the rhizospheric bacterium Ochrobactrum sp. A44.</title>
        <authorList>
            <person name="Krzyzanowska D.M."/>
            <person name="Ossowicki A."/>
            <person name="Rajewska M."/>
            <person name="Maciag T."/>
            <person name="Kaczynski Z."/>
            <person name="Czerwicka M."/>
            <person name="Jafra S."/>
        </authorList>
    </citation>
    <scope>NUCLEOTIDE SEQUENCE [LARGE SCALE GENOMIC DNA]</scope>
    <source>
        <strain evidence="8 9">A44</strain>
    </source>
</reference>
<dbReference type="PANTHER" id="PTHR43028">
    <property type="entry name" value="3'(2'),5'-BISPHOSPHATE NUCLEOTIDASE 1"/>
    <property type="match status" value="1"/>
</dbReference>
<feature type="binding site" evidence="6">
    <location>
        <position position="85"/>
    </location>
    <ligand>
        <name>Mg(2+)</name>
        <dbReference type="ChEBI" id="CHEBI:18420"/>
        <label>2</label>
    </ligand>
</feature>
<gene>
    <name evidence="6" type="primary">cysQ</name>
    <name evidence="8" type="ORF">CES85_5324</name>
</gene>
<feature type="binding site" evidence="6">
    <location>
        <position position="82"/>
    </location>
    <ligand>
        <name>Mg(2+)</name>
        <dbReference type="ChEBI" id="CHEBI:18420"/>
        <label>2</label>
    </ligand>
</feature>
<dbReference type="InterPro" id="IPR000760">
    <property type="entry name" value="Inositol_monophosphatase-like"/>
</dbReference>
<dbReference type="KEGG" id="och:CES85_5324"/>
<dbReference type="CDD" id="cd01638">
    <property type="entry name" value="CysQ"/>
    <property type="match status" value="1"/>
</dbReference>
<feature type="binding site" evidence="6">
    <location>
        <position position="62"/>
    </location>
    <ligand>
        <name>Mg(2+)</name>
        <dbReference type="ChEBI" id="CHEBI:18420"/>
        <label>1</label>
    </ligand>
</feature>
<dbReference type="GO" id="GO:0008441">
    <property type="term" value="F:3'(2'),5'-bisphosphate nucleotidase activity"/>
    <property type="evidence" value="ECO:0007669"/>
    <property type="project" value="UniProtKB-UniRule"/>
</dbReference>
<feature type="binding site" evidence="7">
    <location>
        <position position="210"/>
    </location>
    <ligand>
        <name>Mg(2+)</name>
        <dbReference type="ChEBI" id="CHEBI:18420"/>
        <label>1</label>
        <note>catalytic</note>
    </ligand>
</feature>
<dbReference type="Pfam" id="PF00459">
    <property type="entry name" value="Inositol_P"/>
    <property type="match status" value="1"/>
</dbReference>
<evidence type="ECO:0000256" key="4">
    <source>
        <dbReference type="ARBA" id="ARBA00022801"/>
    </source>
</evidence>
<dbReference type="GO" id="GO:0005886">
    <property type="term" value="C:plasma membrane"/>
    <property type="evidence" value="ECO:0007669"/>
    <property type="project" value="UniProtKB-SubCell"/>
</dbReference>
<feature type="binding site" evidence="6">
    <location>
        <position position="84"/>
    </location>
    <ligand>
        <name>Mg(2+)</name>
        <dbReference type="ChEBI" id="CHEBI:18420"/>
        <label>1</label>
    </ligand>
</feature>
<dbReference type="Gene3D" id="3.40.190.80">
    <property type="match status" value="1"/>
</dbReference>
<dbReference type="Proteomes" id="UP000215256">
    <property type="component" value="Chromosome 2"/>
</dbReference>
<feature type="binding site" evidence="7">
    <location>
        <position position="85"/>
    </location>
    <ligand>
        <name>Mg(2+)</name>
        <dbReference type="ChEBI" id="CHEBI:18420"/>
        <label>1</label>
        <note>catalytic</note>
    </ligand>
</feature>
<comment type="function">
    <text evidence="6">Converts adenosine-3',5'-bisphosphate (PAP) to AMP.</text>
</comment>
<dbReference type="PRINTS" id="PR00377">
    <property type="entry name" value="IMPHPHTASES"/>
</dbReference>
<evidence type="ECO:0000256" key="2">
    <source>
        <dbReference type="ARBA" id="ARBA00022475"/>
    </source>
</evidence>